<feature type="domain" description="PD-(D/E)XK endonuclease-like" evidence="2">
    <location>
        <begin position="612"/>
        <end position="854"/>
    </location>
</feature>
<dbReference type="InterPro" id="IPR011604">
    <property type="entry name" value="PDDEXK-like_dom_sf"/>
</dbReference>
<dbReference type="InterPro" id="IPR019925">
    <property type="entry name" value="DNA_repair_protein_predicted"/>
</dbReference>
<feature type="compositionally biased region" description="Polar residues" evidence="1">
    <location>
        <begin position="880"/>
        <end position="890"/>
    </location>
</feature>
<dbReference type="RefSeq" id="WP_305170834.1">
    <property type="nucleotide sequence ID" value="NZ_JAUUUU010000005.1"/>
</dbReference>
<comment type="caution">
    <text evidence="3">The sequence shown here is derived from an EMBL/GenBank/DDBJ whole genome shotgun (WGS) entry which is preliminary data.</text>
</comment>
<dbReference type="Pfam" id="PF12705">
    <property type="entry name" value="PDDEXK_1"/>
    <property type="match status" value="1"/>
</dbReference>
<dbReference type="NCBIfam" id="TIGR03623">
    <property type="entry name" value="probable DNA repair protein"/>
    <property type="match status" value="1"/>
</dbReference>
<proteinExistence type="predicted"/>
<dbReference type="SUPFAM" id="SSF52540">
    <property type="entry name" value="P-loop containing nucleoside triphosphate hydrolases"/>
    <property type="match status" value="1"/>
</dbReference>
<gene>
    <name evidence="3" type="ORF">Q8A57_09340</name>
</gene>
<reference evidence="3" key="2">
    <citation type="submission" date="2023-08" db="EMBL/GenBank/DDBJ databases">
        <authorList>
            <person name="Luo J."/>
        </authorList>
    </citation>
    <scope>NUCLEOTIDE SEQUENCE</scope>
    <source>
        <strain evidence="3">DSM 25064</strain>
    </source>
</reference>
<organism evidence="3 4">
    <name type="scientific">Porticoccus litoralis</name>
    <dbReference type="NCBI Taxonomy" id="434086"/>
    <lineage>
        <taxon>Bacteria</taxon>
        <taxon>Pseudomonadati</taxon>
        <taxon>Pseudomonadota</taxon>
        <taxon>Gammaproteobacteria</taxon>
        <taxon>Cellvibrionales</taxon>
        <taxon>Porticoccaceae</taxon>
        <taxon>Porticoccus</taxon>
    </lineage>
</organism>
<feature type="region of interest" description="Disordered" evidence="1">
    <location>
        <begin position="869"/>
        <end position="890"/>
    </location>
</feature>
<dbReference type="InterPro" id="IPR038726">
    <property type="entry name" value="PDDEXK_AddAB-type"/>
</dbReference>
<reference evidence="3" key="1">
    <citation type="journal article" date="2010" name="Int. J. Syst. Evol. Microbiol.">
        <title>Porticoccus litoralis gen. nov., sp. nov., a gammaproteobacterium isolated from the Yellow Sea.</title>
        <authorList>
            <person name="Oh H.M."/>
            <person name="Kim H."/>
            <person name="Kim K.M."/>
            <person name="Min G.S."/>
            <person name="Cho J.C."/>
        </authorList>
    </citation>
    <scope>NUCLEOTIDE SEQUENCE</scope>
    <source>
        <strain evidence="3">DSM 25064</strain>
    </source>
</reference>
<keyword evidence="4" id="KW-1185">Reference proteome</keyword>
<accession>A0AAW8B5G7</accession>
<protein>
    <submittedName>
        <fullName evidence="3">PD-(D/E)XK nuclease family protein</fullName>
    </submittedName>
</protein>
<evidence type="ECO:0000256" key="1">
    <source>
        <dbReference type="SAM" id="MobiDB-lite"/>
    </source>
</evidence>
<evidence type="ECO:0000313" key="3">
    <source>
        <dbReference type="EMBL" id="MDP1521170.1"/>
    </source>
</evidence>
<dbReference type="EMBL" id="JAUUUU010000005">
    <property type="protein sequence ID" value="MDP1521170.1"/>
    <property type="molecule type" value="Genomic_DNA"/>
</dbReference>
<sequence>MMRPLFDIDTLKDQIEKGALILTPNNRLANKICQAWGFHQQQLGHHSWPAPRVEAIESWLDEQWLRCVDLGVMAAGAGTPVNPQMELILWEQAIDQDSEKPDMLLPGTLTRQARSAYDIVQRWQISDVILQQETPMFWRWVEHFRRALTTHRLITVADKANVVRQTYKEGLLPSPPSIHLCGFDYLSPLYEDVLTNTATQITRDEAKRRPAQSVKLACFSESQELSAAVTWAAARQQSDPEARIGIIIPDLSRLRGQTERLLYSQLNPGYNLPQQSRQPPPFNISAGISLNSCPLVSNALLLLELNRRQLPLETLCQILNSPFWGESAPKVRAETETQLREKAQMRLRCSELRFQLSRNDLAEDCGLASRLEAMESLRREMPDKAGYGQWLELFQQQLNALGWPGERSLDSIEYQQLQHWQNLLQQYPQFDQLGMMVELPEALRQLQNMATSAVFQPETPDSPIQVLGLLESAGLHFDHLWVMGLDDRQWPQSISPNPLLPFTLQRQLNMPRSNPGRELLLAKQQLSNLLLAAPEVVLSYSQFDGEQPLQPSELISDIPPITFADLPGNTAGELDTKSVSVALETLSCEYAPPLDTAQELIRGGTGIFKQQASCPFNAFAIHRLGARQPPDPSPGLSAMERGNLVHGCLELLWARLENQARLVAMDEQALHQLVDEVTQSAVREFQKNQRDLFGPVFTTLEQQRLRKLLLSWLDVEKTRQPFAVAGMEKRMDTEFAGLPLRMTIDRIDTLDSGERIIIDYKTGSASTRRWLGERPEEPQLPLYLLCSETPVAAVCFAQINSSEQKFLGYTNSEGLLPGVIPPRGKNSEPDSWEQLLEQWQQSLNQLGEEFKQGYAAVEFHHPQSRQFSAALEPLNRAAEMTTSSDGENDE</sequence>
<evidence type="ECO:0000313" key="4">
    <source>
        <dbReference type="Proteomes" id="UP001178354"/>
    </source>
</evidence>
<dbReference type="Proteomes" id="UP001178354">
    <property type="component" value="Unassembled WGS sequence"/>
</dbReference>
<dbReference type="AlphaFoldDB" id="A0AAW8B5G7"/>
<dbReference type="InterPro" id="IPR027417">
    <property type="entry name" value="P-loop_NTPase"/>
</dbReference>
<evidence type="ECO:0000259" key="2">
    <source>
        <dbReference type="Pfam" id="PF12705"/>
    </source>
</evidence>
<name>A0AAW8B5G7_9GAMM</name>
<dbReference type="Gene3D" id="3.90.320.10">
    <property type="match status" value="1"/>
</dbReference>
<dbReference type="Gene3D" id="3.40.50.300">
    <property type="entry name" value="P-loop containing nucleotide triphosphate hydrolases"/>
    <property type="match status" value="1"/>
</dbReference>